<proteinExistence type="predicted"/>
<evidence type="ECO:0000313" key="2">
    <source>
        <dbReference type="Proteomes" id="UP000238479"/>
    </source>
</evidence>
<dbReference type="Proteomes" id="UP000238479">
    <property type="component" value="Chromosome 5"/>
</dbReference>
<organism evidence="1 2">
    <name type="scientific">Rosa chinensis</name>
    <name type="common">China rose</name>
    <dbReference type="NCBI Taxonomy" id="74649"/>
    <lineage>
        <taxon>Eukaryota</taxon>
        <taxon>Viridiplantae</taxon>
        <taxon>Streptophyta</taxon>
        <taxon>Embryophyta</taxon>
        <taxon>Tracheophyta</taxon>
        <taxon>Spermatophyta</taxon>
        <taxon>Magnoliopsida</taxon>
        <taxon>eudicotyledons</taxon>
        <taxon>Gunneridae</taxon>
        <taxon>Pentapetalae</taxon>
        <taxon>rosids</taxon>
        <taxon>fabids</taxon>
        <taxon>Rosales</taxon>
        <taxon>Rosaceae</taxon>
        <taxon>Rosoideae</taxon>
        <taxon>Rosoideae incertae sedis</taxon>
        <taxon>Rosa</taxon>
    </lineage>
</organism>
<sequence>MDVALLKPDTGGSGKERGKRWALASGPSPAWAAPSGLARQAHYLIPFLCLDHACFRFLGKW</sequence>
<evidence type="ECO:0000313" key="1">
    <source>
        <dbReference type="EMBL" id="PRQ31982.1"/>
    </source>
</evidence>
<reference evidence="1 2" key="1">
    <citation type="journal article" date="2018" name="Nat. Genet.">
        <title>The Rosa genome provides new insights in the design of modern roses.</title>
        <authorList>
            <person name="Bendahmane M."/>
        </authorList>
    </citation>
    <scope>NUCLEOTIDE SEQUENCE [LARGE SCALE GENOMIC DNA]</scope>
    <source>
        <strain evidence="2">cv. Old Blush</strain>
    </source>
</reference>
<protein>
    <submittedName>
        <fullName evidence="1">Uncharacterized protein</fullName>
    </submittedName>
</protein>
<name>A0A2P6QCU0_ROSCH</name>
<dbReference type="EMBL" id="PDCK01000043">
    <property type="protein sequence ID" value="PRQ31982.1"/>
    <property type="molecule type" value="Genomic_DNA"/>
</dbReference>
<dbReference type="Gramene" id="PRQ31982">
    <property type="protein sequence ID" value="PRQ31982"/>
    <property type="gene ID" value="RchiOBHm_Chr5g0041381"/>
</dbReference>
<dbReference type="AlphaFoldDB" id="A0A2P6QCU0"/>
<gene>
    <name evidence="1" type="ORF">RchiOBHm_Chr5g0041381</name>
</gene>
<comment type="caution">
    <text evidence="1">The sequence shown here is derived from an EMBL/GenBank/DDBJ whole genome shotgun (WGS) entry which is preliminary data.</text>
</comment>
<keyword evidence="2" id="KW-1185">Reference proteome</keyword>
<accession>A0A2P6QCU0</accession>